<dbReference type="GO" id="GO:0055040">
    <property type="term" value="C:periplasmic flagellum"/>
    <property type="evidence" value="ECO:0007669"/>
    <property type="project" value="UniProtKB-SubCell"/>
</dbReference>
<sequence>MHRISTNLPNDNLQFHTRNRQVRMNEAQNRMAAQTRILNLRDDPAAAAHATRQQSYLTRLERFSDNIENSMEHYRTAEGHIRHGVDILQEIRQIAVMGGNGTYSKDDLSAMGRQVDELLQEFISSANARDGEGNSIFSGDRTQNLPYRVVEGRIPGMGGTVVTDVEYIGNIGQRKTEVADGKYIELNFPGNQVFWAENQQLYAETDAQNYVVQADSAINVNGTEISLREGDNVYQVISKINDSGAEVKARLDPVSNSLVMETTTPRQLWLADENGSVLQDLGILQDGDSRPPQNISRDARQFGGSAFDAIIRLRDNLYQGDTIDIGGDGLRSIDSALNNMLSNLGSVGAKTSRMELAFKRTEKEIVDVSDRASRLTDIDLTQAITEFAMLEQTHQAALSVAADVMQTTLLDFLR</sequence>
<dbReference type="GO" id="GO:0071973">
    <property type="term" value="P:bacterial-type flagellum-dependent cell motility"/>
    <property type="evidence" value="ECO:0007669"/>
    <property type="project" value="InterPro"/>
</dbReference>
<dbReference type="HOGENOM" id="CLU_024437_7_0_12"/>
<evidence type="ECO:0000313" key="8">
    <source>
        <dbReference type="EMBL" id="AHC14630.1"/>
    </source>
</evidence>
<dbReference type="GO" id="GO:0005198">
    <property type="term" value="F:structural molecule activity"/>
    <property type="evidence" value="ECO:0007669"/>
    <property type="project" value="InterPro"/>
</dbReference>
<keyword evidence="8" id="KW-0969">Cilium</keyword>
<organism evidence="8 9">
    <name type="scientific">Salinispira pacifica</name>
    <dbReference type="NCBI Taxonomy" id="1307761"/>
    <lineage>
        <taxon>Bacteria</taxon>
        <taxon>Pseudomonadati</taxon>
        <taxon>Spirochaetota</taxon>
        <taxon>Spirochaetia</taxon>
        <taxon>Spirochaetales</taxon>
        <taxon>Spirochaetaceae</taxon>
        <taxon>Salinispira</taxon>
    </lineage>
</organism>
<name>V5WG87_9SPIO</name>
<dbReference type="NCBIfam" id="TIGR02550">
    <property type="entry name" value="flagell_flgL"/>
    <property type="match status" value="1"/>
</dbReference>
<dbReference type="NCBIfam" id="NF005187">
    <property type="entry name" value="PRK06663.1"/>
    <property type="match status" value="1"/>
</dbReference>
<protein>
    <submittedName>
        <fullName evidence="8">Flagellar hook-associated protein FlgL</fullName>
    </submittedName>
</protein>
<dbReference type="OrthoDB" id="9758307at2"/>
<dbReference type="RefSeq" id="WP_024267554.1">
    <property type="nucleotide sequence ID" value="NC_023035.1"/>
</dbReference>
<accession>V5WG87</accession>
<evidence type="ECO:0000256" key="5">
    <source>
        <dbReference type="ARBA" id="ARBA00023143"/>
    </source>
</evidence>
<evidence type="ECO:0000259" key="7">
    <source>
        <dbReference type="Pfam" id="PF00700"/>
    </source>
</evidence>
<dbReference type="InterPro" id="IPR001029">
    <property type="entry name" value="Flagellin_N"/>
</dbReference>
<dbReference type="PANTHER" id="PTHR42792">
    <property type="entry name" value="FLAGELLIN"/>
    <property type="match status" value="1"/>
</dbReference>
<gene>
    <name evidence="8" type="ORF">L21SP2_1229</name>
</gene>
<dbReference type="Pfam" id="PF07196">
    <property type="entry name" value="Flagellin_IN"/>
    <property type="match status" value="1"/>
</dbReference>
<dbReference type="SUPFAM" id="SSF64518">
    <property type="entry name" value="Phase 1 flagellin"/>
    <property type="match status" value="1"/>
</dbReference>
<comment type="function">
    <text evidence="1">Component of the core of the flagella.</text>
</comment>
<dbReference type="AlphaFoldDB" id="V5WG87"/>
<keyword evidence="9" id="KW-1185">Reference proteome</keyword>
<dbReference type="InterPro" id="IPR013384">
    <property type="entry name" value="Flagell_FlgL"/>
</dbReference>
<evidence type="ECO:0000259" key="6">
    <source>
        <dbReference type="Pfam" id="PF00669"/>
    </source>
</evidence>
<dbReference type="KEGG" id="slr:L21SP2_1229"/>
<keyword evidence="8" id="KW-0282">Flagellum</keyword>
<evidence type="ECO:0000313" key="9">
    <source>
        <dbReference type="Proteomes" id="UP000018680"/>
    </source>
</evidence>
<dbReference type="InterPro" id="IPR046358">
    <property type="entry name" value="Flagellin_C"/>
</dbReference>
<evidence type="ECO:0000256" key="4">
    <source>
        <dbReference type="ARBA" id="ARBA00022764"/>
    </source>
</evidence>
<keyword evidence="4" id="KW-0574">Periplasm</keyword>
<dbReference type="InterPro" id="IPR001492">
    <property type="entry name" value="Flagellin"/>
</dbReference>
<dbReference type="Gene3D" id="1.20.1330.10">
    <property type="entry name" value="f41 fragment of flagellin, N-terminal domain"/>
    <property type="match status" value="1"/>
</dbReference>
<evidence type="ECO:0000256" key="1">
    <source>
        <dbReference type="ARBA" id="ARBA00004095"/>
    </source>
</evidence>
<dbReference type="STRING" id="1307761.L21SP2_1229"/>
<comment type="subcellular location">
    <subcellularLocation>
        <location evidence="2">Periplasmic flagellum</location>
    </subcellularLocation>
</comment>
<keyword evidence="8" id="KW-0966">Cell projection</keyword>
<comment type="similarity">
    <text evidence="3">Belongs to the bacterial flagellin family.</text>
</comment>
<dbReference type="PANTHER" id="PTHR42792:SF1">
    <property type="entry name" value="FLAGELLAR HOOK-ASSOCIATED PROTEIN 3"/>
    <property type="match status" value="1"/>
</dbReference>
<proteinExistence type="inferred from homology"/>
<evidence type="ECO:0000256" key="2">
    <source>
        <dbReference type="ARBA" id="ARBA00004631"/>
    </source>
</evidence>
<dbReference type="Proteomes" id="UP000018680">
    <property type="component" value="Chromosome"/>
</dbReference>
<keyword evidence="5" id="KW-0975">Bacterial flagellum</keyword>
<reference evidence="8 9" key="1">
    <citation type="journal article" date="2015" name="Stand. Genomic Sci.">
        <title>Complete genome sequence and description of Salinispira pacifica gen. nov., sp. nov., a novel spirochaete isolated form a hypersaline microbial mat.</title>
        <authorList>
            <person name="Ben Hania W."/>
            <person name="Joseph M."/>
            <person name="Schumann P."/>
            <person name="Bunk B."/>
            <person name="Fiebig A."/>
            <person name="Sproer C."/>
            <person name="Klenk H.P."/>
            <person name="Fardeau M.L."/>
            <person name="Spring S."/>
        </authorList>
    </citation>
    <scope>NUCLEOTIDE SEQUENCE [LARGE SCALE GENOMIC DNA]</scope>
    <source>
        <strain evidence="8 9">L21-RPul-D2</strain>
    </source>
</reference>
<dbReference type="GO" id="GO:0009424">
    <property type="term" value="C:bacterial-type flagellum hook"/>
    <property type="evidence" value="ECO:0007669"/>
    <property type="project" value="InterPro"/>
</dbReference>
<dbReference type="EMBL" id="CP006939">
    <property type="protein sequence ID" value="AHC14630.1"/>
    <property type="molecule type" value="Genomic_DNA"/>
</dbReference>
<dbReference type="Pfam" id="PF00669">
    <property type="entry name" value="Flagellin_N"/>
    <property type="match status" value="1"/>
</dbReference>
<feature type="domain" description="Flagellin C-terminal" evidence="7">
    <location>
        <begin position="331"/>
        <end position="413"/>
    </location>
</feature>
<dbReference type="eggNOG" id="COG1344">
    <property type="taxonomic scope" value="Bacteria"/>
</dbReference>
<evidence type="ECO:0000256" key="3">
    <source>
        <dbReference type="ARBA" id="ARBA00005709"/>
    </source>
</evidence>
<dbReference type="InterPro" id="IPR010810">
    <property type="entry name" value="Flagellin_hook_IN_motif"/>
</dbReference>
<feature type="domain" description="Flagellin N-terminal" evidence="6">
    <location>
        <begin position="4"/>
        <end position="141"/>
    </location>
</feature>
<dbReference type="Pfam" id="PF00700">
    <property type="entry name" value="Flagellin_C"/>
    <property type="match status" value="1"/>
</dbReference>